<name>A0ABV0U414_9TELE</name>
<accession>A0ABV0U414</accession>
<proteinExistence type="predicted"/>
<organism evidence="1 2">
    <name type="scientific">Ilyodon furcidens</name>
    <name type="common">goldbreast splitfin</name>
    <dbReference type="NCBI Taxonomy" id="33524"/>
    <lineage>
        <taxon>Eukaryota</taxon>
        <taxon>Metazoa</taxon>
        <taxon>Chordata</taxon>
        <taxon>Craniata</taxon>
        <taxon>Vertebrata</taxon>
        <taxon>Euteleostomi</taxon>
        <taxon>Actinopterygii</taxon>
        <taxon>Neopterygii</taxon>
        <taxon>Teleostei</taxon>
        <taxon>Neoteleostei</taxon>
        <taxon>Acanthomorphata</taxon>
        <taxon>Ovalentaria</taxon>
        <taxon>Atherinomorphae</taxon>
        <taxon>Cyprinodontiformes</taxon>
        <taxon>Goodeidae</taxon>
        <taxon>Ilyodon</taxon>
    </lineage>
</organism>
<comment type="caution">
    <text evidence="1">The sequence shown here is derived from an EMBL/GenBank/DDBJ whole genome shotgun (WGS) entry which is preliminary data.</text>
</comment>
<sequence length="127" mass="13874">MNVRLGSNFFSSYVTACALSTFVNMLLGILCDRATPSTNVAEGKFKKCDVHVYFAPFTVMPRNSTQCKNNPPKLTEQSINQRSCQEPHGNSRGAVEIHSSGKLVCQKDISHGLQTIGKKGTVVKTKP</sequence>
<gene>
    <name evidence="1" type="ORF">ILYODFUR_009636</name>
</gene>
<reference evidence="1 2" key="1">
    <citation type="submission" date="2021-06" db="EMBL/GenBank/DDBJ databases">
        <authorList>
            <person name="Palmer J.M."/>
        </authorList>
    </citation>
    <scope>NUCLEOTIDE SEQUENCE [LARGE SCALE GENOMIC DNA]</scope>
    <source>
        <strain evidence="2">if_2019</strain>
        <tissue evidence="1">Muscle</tissue>
    </source>
</reference>
<dbReference type="EMBL" id="JAHRIQ010058604">
    <property type="protein sequence ID" value="MEQ2239929.1"/>
    <property type="molecule type" value="Genomic_DNA"/>
</dbReference>
<protein>
    <submittedName>
        <fullName evidence="1">Uncharacterized protein</fullName>
    </submittedName>
</protein>
<evidence type="ECO:0000313" key="1">
    <source>
        <dbReference type="EMBL" id="MEQ2239929.1"/>
    </source>
</evidence>
<keyword evidence="2" id="KW-1185">Reference proteome</keyword>
<dbReference type="Proteomes" id="UP001482620">
    <property type="component" value="Unassembled WGS sequence"/>
</dbReference>
<evidence type="ECO:0000313" key="2">
    <source>
        <dbReference type="Proteomes" id="UP001482620"/>
    </source>
</evidence>